<keyword evidence="5 6" id="KW-0326">Glycosidase</keyword>
<keyword evidence="4 6" id="KW-0456">Lyase</keyword>
<feature type="binding site" evidence="6">
    <location>
        <position position="84"/>
    </location>
    <ligand>
        <name>substrate</name>
    </ligand>
</feature>
<dbReference type="EC" id="4.2.1.70" evidence="6"/>
<comment type="catalytic activity">
    <reaction evidence="6">
        <text>D-ribose 5-phosphate + uracil = psi-UMP + H2O</text>
        <dbReference type="Rhea" id="RHEA:18337"/>
        <dbReference type="ChEBI" id="CHEBI:15377"/>
        <dbReference type="ChEBI" id="CHEBI:17568"/>
        <dbReference type="ChEBI" id="CHEBI:58380"/>
        <dbReference type="ChEBI" id="CHEBI:78346"/>
        <dbReference type="EC" id="4.2.1.70"/>
    </reaction>
</comment>
<dbReference type="Proteomes" id="UP000294558">
    <property type="component" value="Unassembled WGS sequence"/>
</dbReference>
<dbReference type="HAMAP" id="MF_01876">
    <property type="entry name" value="PsiMP_glycosidase"/>
    <property type="match status" value="1"/>
</dbReference>
<dbReference type="PANTHER" id="PTHR42909:SF1">
    <property type="entry name" value="CARBOHYDRATE KINASE PFKB DOMAIN-CONTAINING PROTEIN"/>
    <property type="match status" value="1"/>
</dbReference>
<comment type="caution">
    <text evidence="7">The sequence shown here is derived from an EMBL/GenBank/DDBJ whole genome shotgun (WGS) entry which is preliminary data.</text>
</comment>
<keyword evidence="3 6" id="KW-0464">Manganese</keyword>
<comment type="subunit">
    <text evidence="6">Homotrimer.</text>
</comment>
<evidence type="ECO:0000256" key="6">
    <source>
        <dbReference type="HAMAP-Rule" id="MF_01876"/>
    </source>
</evidence>
<evidence type="ECO:0000256" key="2">
    <source>
        <dbReference type="ARBA" id="ARBA00022801"/>
    </source>
</evidence>
<reference evidence="7 8" key="1">
    <citation type="submission" date="2019-03" db="EMBL/GenBank/DDBJ databases">
        <title>Sequencing the genomes of 1000 actinobacteria strains.</title>
        <authorList>
            <person name="Klenk H.-P."/>
        </authorList>
    </citation>
    <scope>NUCLEOTIDE SEQUENCE [LARGE SCALE GENOMIC DNA]</scope>
    <source>
        <strain evidence="7 8">DSM 18936</strain>
    </source>
</reference>
<feature type="binding site" evidence="6">
    <location>
        <position position="137"/>
    </location>
    <ligand>
        <name>Mn(2+)</name>
        <dbReference type="ChEBI" id="CHEBI:29035"/>
    </ligand>
</feature>
<proteinExistence type="inferred from homology"/>
<organism evidence="7 8">
    <name type="scientific">Ilumatobacter fluminis</name>
    <dbReference type="NCBI Taxonomy" id="467091"/>
    <lineage>
        <taxon>Bacteria</taxon>
        <taxon>Bacillati</taxon>
        <taxon>Actinomycetota</taxon>
        <taxon>Acidimicrobiia</taxon>
        <taxon>Acidimicrobiales</taxon>
        <taxon>Ilumatobacteraceae</taxon>
        <taxon>Ilumatobacter</taxon>
    </lineage>
</organism>
<comment type="function">
    <text evidence="6">Catalyzes the reversible cleavage of pseudouridine 5'-phosphate (PsiMP) to ribose 5-phosphate and uracil. Functions biologically in the cleavage direction, as part of a pseudouridine degradation pathway.</text>
</comment>
<dbReference type="EMBL" id="SOAU01000001">
    <property type="protein sequence ID" value="TDT17428.1"/>
    <property type="molecule type" value="Genomic_DNA"/>
</dbReference>
<protein>
    <recommendedName>
        <fullName evidence="6">Pseudouridine-5'-phosphate glycosidase</fullName>
        <shortName evidence="6">PsiMP glycosidase</shortName>
        <ecNumber evidence="6">4.2.1.70</ecNumber>
    </recommendedName>
</protein>
<feature type="binding site" evidence="6">
    <location>
        <position position="105"/>
    </location>
    <ligand>
        <name>substrate</name>
    </ligand>
</feature>
<dbReference type="PANTHER" id="PTHR42909">
    <property type="entry name" value="ZGC:136858"/>
    <property type="match status" value="1"/>
</dbReference>
<dbReference type="Gene3D" id="3.40.1790.10">
    <property type="entry name" value="Indigoidine synthase domain"/>
    <property type="match status" value="1"/>
</dbReference>
<evidence type="ECO:0000256" key="3">
    <source>
        <dbReference type="ARBA" id="ARBA00023211"/>
    </source>
</evidence>
<comment type="cofactor">
    <cofactor evidence="6">
        <name>Mn(2+)</name>
        <dbReference type="ChEBI" id="CHEBI:29035"/>
    </cofactor>
    <text evidence="6">Binds 1 Mn(2+) ion per subunit.</text>
</comment>
<dbReference type="GO" id="GO:0046113">
    <property type="term" value="P:nucleobase catabolic process"/>
    <property type="evidence" value="ECO:0007669"/>
    <property type="project" value="UniProtKB-UniRule"/>
</dbReference>
<dbReference type="InterPro" id="IPR007342">
    <property type="entry name" value="PsuG"/>
</dbReference>
<dbReference type="InterPro" id="IPR022830">
    <property type="entry name" value="Indigdn_synthA-like"/>
</dbReference>
<evidence type="ECO:0000256" key="4">
    <source>
        <dbReference type="ARBA" id="ARBA00023239"/>
    </source>
</evidence>
<keyword evidence="1 6" id="KW-0479">Metal-binding</keyword>
<gene>
    <name evidence="6" type="primary">psuG</name>
    <name evidence="7" type="ORF">BDK89_3037</name>
</gene>
<dbReference type="AlphaFoldDB" id="A0A4V3EJ97"/>
<feature type="active site" description="Nucleophile" evidence="6">
    <location>
        <position position="158"/>
    </location>
</feature>
<dbReference type="GO" id="GO:0016798">
    <property type="term" value="F:hydrolase activity, acting on glycosyl bonds"/>
    <property type="evidence" value="ECO:0007669"/>
    <property type="project" value="UniProtKB-KW"/>
</dbReference>
<keyword evidence="8" id="KW-1185">Reference proteome</keyword>
<evidence type="ECO:0000256" key="5">
    <source>
        <dbReference type="ARBA" id="ARBA00023295"/>
    </source>
</evidence>
<feature type="active site" description="Proton donor" evidence="6">
    <location>
        <position position="24"/>
    </location>
</feature>
<evidence type="ECO:0000313" key="8">
    <source>
        <dbReference type="Proteomes" id="UP000294558"/>
    </source>
</evidence>
<evidence type="ECO:0000256" key="1">
    <source>
        <dbReference type="ARBA" id="ARBA00022723"/>
    </source>
</evidence>
<dbReference type="RefSeq" id="WP_208294084.1">
    <property type="nucleotide sequence ID" value="NZ_SOAU01000001.1"/>
</dbReference>
<dbReference type="Pfam" id="PF04227">
    <property type="entry name" value="Indigoidine_A"/>
    <property type="match status" value="1"/>
</dbReference>
<dbReference type="GO" id="GO:0004730">
    <property type="term" value="F:pseudouridylate synthase activity"/>
    <property type="evidence" value="ECO:0007669"/>
    <property type="project" value="UniProtKB-UniRule"/>
</dbReference>
<keyword evidence="2 6" id="KW-0378">Hydrolase</keyword>
<evidence type="ECO:0000313" key="7">
    <source>
        <dbReference type="EMBL" id="TDT17428.1"/>
    </source>
</evidence>
<comment type="similarity">
    <text evidence="6">Belongs to the pseudouridine-5'-phosphate glycosidase family.</text>
</comment>
<feature type="binding site" evidence="6">
    <location>
        <begin position="139"/>
        <end position="141"/>
    </location>
    <ligand>
        <name>substrate</name>
    </ligand>
</feature>
<sequence>MISPVLSDDVAAALADGAPVVALESTIFSHLGLPSPNNREALDRCLSAIVDGGAVPAVTAVLDGVPRVGLSADEHARILGPARKAAERDLAVAIGQGWAFGATTVSASVALAAHAGVSVFATGGIGGVHRGAELTGDISADLDAMAHHPVITVSAGAKAFLDLPRTLEYLETVGVPVLGWRHDDFPAFYTRSSGVPVPHRVESADEVAAILAARSRDRSGMLVAVPIPEGDALDADTLDGVLAQALTDADAAGIGGAAVTPFVLGRIGEATAGESVPANLALAENNARVAAEIAVAVAGRAG</sequence>
<dbReference type="GO" id="GO:0005737">
    <property type="term" value="C:cytoplasm"/>
    <property type="evidence" value="ECO:0007669"/>
    <property type="project" value="TreeGrafter"/>
</dbReference>
<dbReference type="GO" id="GO:0046872">
    <property type="term" value="F:metal ion binding"/>
    <property type="evidence" value="ECO:0007669"/>
    <property type="project" value="UniProtKB-KW"/>
</dbReference>
<name>A0A4V3EJ97_9ACTN</name>
<accession>A0A4V3EJ97</accession>
<dbReference type="SUPFAM" id="SSF110581">
    <property type="entry name" value="Indigoidine synthase A-like"/>
    <property type="match status" value="1"/>
</dbReference>